<comment type="subcellular location">
    <subcellularLocation>
        <location evidence="1">Nucleus</location>
    </subcellularLocation>
</comment>
<comment type="caution">
    <text evidence="4">The sequence shown here is derived from an EMBL/GenBank/DDBJ whole genome shotgun (WGS) entry which is preliminary data.</text>
</comment>
<protein>
    <recommendedName>
        <fullName evidence="6">Suppressor of forked domain-containing protein</fullName>
    </recommendedName>
</protein>
<dbReference type="InterPro" id="IPR011990">
    <property type="entry name" value="TPR-like_helical_dom_sf"/>
</dbReference>
<evidence type="ECO:0008006" key="6">
    <source>
        <dbReference type="Google" id="ProtNLM"/>
    </source>
</evidence>
<keyword evidence="3" id="KW-0539">Nucleus</keyword>
<dbReference type="GO" id="GO:1902369">
    <property type="term" value="P:negative regulation of RNA catabolic process"/>
    <property type="evidence" value="ECO:0007669"/>
    <property type="project" value="TreeGrafter"/>
</dbReference>
<evidence type="ECO:0000313" key="4">
    <source>
        <dbReference type="EMBL" id="KAK5629737.1"/>
    </source>
</evidence>
<gene>
    <name evidence="4" type="ORF">RRF57_005452</name>
</gene>
<comment type="similarity">
    <text evidence="2">Belongs to the NRDE2 family.</text>
</comment>
<name>A0AAN7Z625_9PEZI</name>
<evidence type="ECO:0000313" key="5">
    <source>
        <dbReference type="Proteomes" id="UP001305414"/>
    </source>
</evidence>
<dbReference type="EMBL" id="JAWHQM010000012">
    <property type="protein sequence ID" value="KAK5629737.1"/>
    <property type="molecule type" value="Genomic_DNA"/>
</dbReference>
<dbReference type="PANTHER" id="PTHR13471">
    <property type="entry name" value="TETRATRICOPEPTIDE-LIKE HELICAL"/>
    <property type="match status" value="1"/>
</dbReference>
<dbReference type="InterPro" id="IPR013633">
    <property type="entry name" value="NRDE-2"/>
</dbReference>
<accession>A0AAN7Z625</accession>
<dbReference type="PANTHER" id="PTHR13471:SF0">
    <property type="entry name" value="NUCLEAR EXOSOME REGULATOR NRDE2"/>
    <property type="match status" value="1"/>
</dbReference>
<dbReference type="SUPFAM" id="SSF48452">
    <property type="entry name" value="TPR-like"/>
    <property type="match status" value="1"/>
</dbReference>
<evidence type="ECO:0000256" key="2">
    <source>
        <dbReference type="ARBA" id="ARBA00009265"/>
    </source>
</evidence>
<dbReference type="GO" id="GO:0071013">
    <property type="term" value="C:catalytic step 2 spliceosome"/>
    <property type="evidence" value="ECO:0007669"/>
    <property type="project" value="TreeGrafter"/>
</dbReference>
<evidence type="ECO:0000256" key="1">
    <source>
        <dbReference type="ARBA" id="ARBA00004123"/>
    </source>
</evidence>
<organism evidence="4 5">
    <name type="scientific">Xylaria bambusicola</name>
    <dbReference type="NCBI Taxonomy" id="326684"/>
    <lineage>
        <taxon>Eukaryota</taxon>
        <taxon>Fungi</taxon>
        <taxon>Dikarya</taxon>
        <taxon>Ascomycota</taxon>
        <taxon>Pezizomycotina</taxon>
        <taxon>Sordariomycetes</taxon>
        <taxon>Xylariomycetidae</taxon>
        <taxon>Xylariales</taxon>
        <taxon>Xylariaceae</taxon>
        <taxon>Xylaria</taxon>
    </lineage>
</organism>
<proteinExistence type="inferred from homology"/>
<reference evidence="4 5" key="1">
    <citation type="submission" date="2023-10" db="EMBL/GenBank/DDBJ databases">
        <title>Draft genome sequence of Xylaria bambusicola isolate GMP-LS, the root and basal stem rot pathogen of sugarcane in Indonesia.</title>
        <authorList>
            <person name="Selvaraj P."/>
            <person name="Muralishankar V."/>
            <person name="Muruganantham S."/>
            <person name="Sp S."/>
            <person name="Haryani S."/>
            <person name="Lau K.J.X."/>
            <person name="Naqvi N.I."/>
        </authorList>
    </citation>
    <scope>NUCLEOTIDE SEQUENCE [LARGE SCALE GENOMIC DNA]</scope>
    <source>
        <strain evidence="4">GMP-LS</strain>
    </source>
</reference>
<dbReference type="Gene3D" id="1.25.40.10">
    <property type="entry name" value="Tetratricopeptide repeat domain"/>
    <property type="match status" value="1"/>
</dbReference>
<sequence>MRLSVSDRVRSLLQNSTLTRTNESLSSHVFAISYELRTGNAHSARAAFERALSADCCKHHVGLWIAYVRFCHARKELRAKAKGVFYRAIQACPWSKDVFMEAFSTLVREMDSAELKSVYATMCEKGLRIHVDMDEFVENWREKMKGVEREKGGKSRKR</sequence>
<dbReference type="AlphaFoldDB" id="A0AAN7Z625"/>
<dbReference type="GO" id="GO:0031048">
    <property type="term" value="P:regulatory ncRNA-mediated heterochromatin formation"/>
    <property type="evidence" value="ECO:0007669"/>
    <property type="project" value="TreeGrafter"/>
</dbReference>
<dbReference type="Proteomes" id="UP001305414">
    <property type="component" value="Unassembled WGS sequence"/>
</dbReference>
<evidence type="ECO:0000256" key="3">
    <source>
        <dbReference type="ARBA" id="ARBA00023242"/>
    </source>
</evidence>
<keyword evidence="5" id="KW-1185">Reference proteome</keyword>